<dbReference type="GO" id="GO:0000272">
    <property type="term" value="P:polysaccharide catabolic process"/>
    <property type="evidence" value="ECO:0007669"/>
    <property type="project" value="InterPro"/>
</dbReference>
<gene>
    <name evidence="7" type="ORF">JCM21531_3639</name>
</gene>
<dbReference type="InterPro" id="IPR008965">
    <property type="entry name" value="CBM2/CBM3_carb-bd_dom_sf"/>
</dbReference>
<evidence type="ECO:0000256" key="1">
    <source>
        <dbReference type="ARBA" id="ARBA00004613"/>
    </source>
</evidence>
<dbReference type="CDD" id="cd08547">
    <property type="entry name" value="Type_II_cohesin"/>
    <property type="match status" value="1"/>
</dbReference>
<dbReference type="Gene3D" id="2.60.40.680">
    <property type="match status" value="1"/>
</dbReference>
<evidence type="ECO:0000313" key="7">
    <source>
        <dbReference type="EMBL" id="GAE90058.1"/>
    </source>
</evidence>
<feature type="region of interest" description="Disordered" evidence="4">
    <location>
        <begin position="26"/>
        <end position="96"/>
    </location>
</feature>
<evidence type="ECO:0000313" key="8">
    <source>
        <dbReference type="Proteomes" id="UP000019109"/>
    </source>
</evidence>
<dbReference type="Pfam" id="PF00963">
    <property type="entry name" value="Cohesin"/>
    <property type="match status" value="1"/>
</dbReference>
<feature type="compositionally biased region" description="Basic and acidic residues" evidence="4">
    <location>
        <begin position="83"/>
        <end position="96"/>
    </location>
</feature>
<keyword evidence="8" id="KW-1185">Reference proteome</keyword>
<evidence type="ECO:0000256" key="3">
    <source>
        <dbReference type="ARBA" id="ARBA00022737"/>
    </source>
</evidence>
<dbReference type="Proteomes" id="UP000019109">
    <property type="component" value="Unassembled WGS sequence"/>
</dbReference>
<evidence type="ECO:0000256" key="2">
    <source>
        <dbReference type="ARBA" id="ARBA00022525"/>
    </source>
</evidence>
<dbReference type="GO" id="GO:0005576">
    <property type="term" value="C:extracellular region"/>
    <property type="evidence" value="ECO:0007669"/>
    <property type="project" value="UniProtKB-SubCell"/>
</dbReference>
<reference evidence="7" key="1">
    <citation type="journal article" date="2014" name="Genome Announc.">
        <title>Draft Genome Sequence of Clostridium straminisolvens Strain JCM 21531T, Isolated from a Cellulose-Degrading Bacterial Community.</title>
        <authorList>
            <person name="Yuki M."/>
            <person name="Oshima K."/>
            <person name="Suda W."/>
            <person name="Sakamoto M."/>
            <person name="Kitamura K."/>
            <person name="Iida T."/>
            <person name="Hattori M."/>
            <person name="Ohkuma M."/>
        </authorList>
    </citation>
    <scope>NUCLEOTIDE SEQUENCE [LARGE SCALE GENOMIC DNA]</scope>
    <source>
        <strain evidence="7">JCM 21531</strain>
    </source>
</reference>
<protein>
    <submittedName>
        <fullName evidence="7">Cellulosome anchoring protein, cohesin region</fullName>
    </submittedName>
</protein>
<dbReference type="SUPFAM" id="SSF49384">
    <property type="entry name" value="Carbohydrate-binding domain"/>
    <property type="match status" value="1"/>
</dbReference>
<proteinExistence type="predicted"/>
<dbReference type="EMBL" id="BAVR01000054">
    <property type="protein sequence ID" value="GAE90058.1"/>
    <property type="molecule type" value="Genomic_DNA"/>
</dbReference>
<name>W4VB76_9FIRM</name>
<feature type="domain" description="Cohesin" evidence="6">
    <location>
        <begin position="99"/>
        <end position="231"/>
    </location>
</feature>
<dbReference type="RefSeq" id="WP_038290596.1">
    <property type="nucleotide sequence ID" value="NZ_BAVR01000054.1"/>
</dbReference>
<dbReference type="InterPro" id="IPR002102">
    <property type="entry name" value="Cohesin_dom"/>
</dbReference>
<keyword evidence="2" id="KW-0964">Secreted</keyword>
<keyword evidence="5" id="KW-0732">Signal</keyword>
<dbReference type="GO" id="GO:0030246">
    <property type="term" value="F:carbohydrate binding"/>
    <property type="evidence" value="ECO:0007669"/>
    <property type="project" value="InterPro"/>
</dbReference>
<dbReference type="AlphaFoldDB" id="W4VB76"/>
<accession>W4VB76</accession>
<evidence type="ECO:0000259" key="6">
    <source>
        <dbReference type="Pfam" id="PF00963"/>
    </source>
</evidence>
<dbReference type="STRING" id="1294263.JCM21531_3639"/>
<feature type="compositionally biased region" description="Polar residues" evidence="4">
    <location>
        <begin position="29"/>
        <end position="46"/>
    </location>
</feature>
<dbReference type="PROSITE" id="PS51257">
    <property type="entry name" value="PROKAR_LIPOPROTEIN"/>
    <property type="match status" value="1"/>
</dbReference>
<comment type="subcellular location">
    <subcellularLocation>
        <location evidence="1">Secreted</location>
    </subcellularLocation>
</comment>
<evidence type="ECO:0000256" key="5">
    <source>
        <dbReference type="SAM" id="SignalP"/>
    </source>
</evidence>
<feature type="chain" id="PRO_5038805950" evidence="5">
    <location>
        <begin position="28"/>
        <end position="257"/>
    </location>
</feature>
<organism evidence="7 8">
    <name type="scientific">Acetivibrio straminisolvens JCM 21531</name>
    <dbReference type="NCBI Taxonomy" id="1294263"/>
    <lineage>
        <taxon>Bacteria</taxon>
        <taxon>Bacillati</taxon>
        <taxon>Bacillota</taxon>
        <taxon>Clostridia</taxon>
        <taxon>Eubacteriales</taxon>
        <taxon>Oscillospiraceae</taxon>
        <taxon>Acetivibrio</taxon>
    </lineage>
</organism>
<keyword evidence="3" id="KW-0677">Repeat</keyword>
<comment type="caution">
    <text evidence="7">The sequence shown here is derived from an EMBL/GenBank/DDBJ whole genome shotgun (WGS) entry which is preliminary data.</text>
</comment>
<sequence>MRKSILIKIAIISVFLMSILCSCGKTGKGSDSPQPTATIESNSGTDVSKEPVYSESPDTNETVIPAKSPDSNPDVANQTSEPKNNEESTGKLDDSSIRIVMDKSTAKEGEIITAKIVLDNVANVAGYQVNIKYDPNVLQAIDLDTGKPLSNKQMPKSGDILVNSDYNVLPLVSSNVEQGIINFGKAYIDVDKYRSSNKPESRGVLALIGFKVLKEESTTVAFEDTSAMPNAVSGTYIYDWNFEILTNYSVGEGVKVN</sequence>
<feature type="signal peptide" evidence="5">
    <location>
        <begin position="1"/>
        <end position="27"/>
    </location>
</feature>
<feature type="compositionally biased region" description="Polar residues" evidence="4">
    <location>
        <begin position="69"/>
        <end position="82"/>
    </location>
</feature>
<evidence type="ECO:0000256" key="4">
    <source>
        <dbReference type="SAM" id="MobiDB-lite"/>
    </source>
</evidence>
<dbReference type="OrthoDB" id="9768786at2"/>